<dbReference type="EMBL" id="FNET01000007">
    <property type="protein sequence ID" value="SDK74951.1"/>
    <property type="molecule type" value="Genomic_DNA"/>
</dbReference>
<gene>
    <name evidence="2" type="ORF">SAMN04488074_10733</name>
</gene>
<dbReference type="SUPFAM" id="SSF159894">
    <property type="entry name" value="YgaC/TfoX-N like"/>
    <property type="match status" value="1"/>
</dbReference>
<feature type="domain" description="TfoX N-terminal" evidence="1">
    <location>
        <begin position="14"/>
        <end position="101"/>
    </location>
</feature>
<evidence type="ECO:0000313" key="2">
    <source>
        <dbReference type="EMBL" id="SDK74951.1"/>
    </source>
</evidence>
<dbReference type="AlphaFoldDB" id="A0A1G9EFW8"/>
<proteinExistence type="predicted"/>
<organism evidence="2 3">
    <name type="scientific">Lentzea albidocapillata subsp. violacea</name>
    <dbReference type="NCBI Taxonomy" id="128104"/>
    <lineage>
        <taxon>Bacteria</taxon>
        <taxon>Bacillati</taxon>
        <taxon>Actinomycetota</taxon>
        <taxon>Actinomycetes</taxon>
        <taxon>Pseudonocardiales</taxon>
        <taxon>Pseudonocardiaceae</taxon>
        <taxon>Lentzea</taxon>
    </lineage>
</organism>
<dbReference type="Gene3D" id="3.30.1460.30">
    <property type="entry name" value="YgaC/TfoX-N like chaperone"/>
    <property type="match status" value="1"/>
</dbReference>
<sequence length="109" mass="11877">MAYDEGLAHRLGESLGDLPDLGTKKMFGSLVFMWRGNMLVGVLNSDLIARVGPEAQADALAQPGARVFDFTGRPMNGWVVVDGEAVAEDEALEDWIARCREFVEALPPK</sequence>
<reference evidence="3" key="1">
    <citation type="submission" date="2016-10" db="EMBL/GenBank/DDBJ databases">
        <authorList>
            <person name="Varghese N."/>
            <person name="Submissions S."/>
        </authorList>
    </citation>
    <scope>NUCLEOTIDE SEQUENCE [LARGE SCALE GENOMIC DNA]</scope>
    <source>
        <strain evidence="3">DSM 44796</strain>
    </source>
</reference>
<dbReference type="Proteomes" id="UP000199682">
    <property type="component" value="Unassembled WGS sequence"/>
</dbReference>
<evidence type="ECO:0000313" key="3">
    <source>
        <dbReference type="Proteomes" id="UP000199682"/>
    </source>
</evidence>
<accession>A0A1G9EFW8</accession>
<name>A0A1G9EFW8_9PSEU</name>
<protein>
    <submittedName>
        <fullName evidence="2">TfoX N-terminal domain-containing protein</fullName>
    </submittedName>
</protein>
<evidence type="ECO:0000259" key="1">
    <source>
        <dbReference type="Pfam" id="PF04993"/>
    </source>
</evidence>
<dbReference type="InterPro" id="IPR007076">
    <property type="entry name" value="TfoX_N"/>
</dbReference>
<dbReference type="Pfam" id="PF04993">
    <property type="entry name" value="TfoX_N"/>
    <property type="match status" value="1"/>
</dbReference>
<dbReference type="RefSeq" id="WP_030476245.1">
    <property type="nucleotide sequence ID" value="NZ_FNET01000007.1"/>
</dbReference>